<feature type="transmembrane region" description="Helical" evidence="8">
    <location>
        <begin position="411"/>
        <end position="432"/>
    </location>
</feature>
<protein>
    <submittedName>
        <fullName evidence="10">Major facilitator superfamily domain-containing protein</fullName>
    </submittedName>
</protein>
<keyword evidence="6 8" id="KW-0472">Membrane</keyword>
<organism evidence="10 11">
    <name type="scientific">Aspergillus bertholletiae</name>
    <dbReference type="NCBI Taxonomy" id="1226010"/>
    <lineage>
        <taxon>Eukaryota</taxon>
        <taxon>Fungi</taxon>
        <taxon>Dikarya</taxon>
        <taxon>Ascomycota</taxon>
        <taxon>Pezizomycotina</taxon>
        <taxon>Eurotiomycetes</taxon>
        <taxon>Eurotiomycetidae</taxon>
        <taxon>Eurotiales</taxon>
        <taxon>Aspergillaceae</taxon>
        <taxon>Aspergillus</taxon>
        <taxon>Aspergillus subgen. Circumdati</taxon>
    </lineage>
</organism>
<dbReference type="PANTHER" id="PTHR23502">
    <property type="entry name" value="MAJOR FACILITATOR SUPERFAMILY"/>
    <property type="match status" value="1"/>
</dbReference>
<dbReference type="Gene3D" id="1.20.1250.20">
    <property type="entry name" value="MFS general substrate transporter like domains"/>
    <property type="match status" value="1"/>
</dbReference>
<evidence type="ECO:0000256" key="8">
    <source>
        <dbReference type="SAM" id="Phobius"/>
    </source>
</evidence>
<evidence type="ECO:0000313" key="10">
    <source>
        <dbReference type="EMBL" id="KAE8375245.1"/>
    </source>
</evidence>
<evidence type="ECO:0000256" key="1">
    <source>
        <dbReference type="ARBA" id="ARBA00004651"/>
    </source>
</evidence>
<dbReference type="GO" id="GO:0022857">
    <property type="term" value="F:transmembrane transporter activity"/>
    <property type="evidence" value="ECO:0007669"/>
    <property type="project" value="InterPro"/>
</dbReference>
<feature type="transmembrane region" description="Helical" evidence="8">
    <location>
        <begin position="199"/>
        <end position="221"/>
    </location>
</feature>
<keyword evidence="3" id="KW-1003">Cell membrane</keyword>
<dbReference type="InterPro" id="IPR036259">
    <property type="entry name" value="MFS_trans_sf"/>
</dbReference>
<sequence length="531" mass="58179">MMGIDPESQLAWTKPNRETHIPFWRQVLDQGAITQDVLDHNYPGSGTETDPFLVSWLPNDPRNPMLFPTLKKVGITVVVSTATLAVALASSAYSGSTKQVMEDWNIGTEVATLGLSLFVIGFALGPLVWAPLSEFIGRQYPFIISFGAMTAFLAGCAGAQNIQTLLILRFLAGTAGSSPLTNAGGVISDMFRAEQRGLALCLFAAAPFMGPAIGPVIGGFLGMNAGWKWVEGFLAALSGVLWMMMTCLVPETYAPVLLRQRAKRLSQQTGMVYRSKLDVENEGAVSLKKMFANSLLRPWVLLFREPIVLLLSIYIAIIYGALFMMFAAFPIVYQRDRGWNQGVGGLAFMGIAVGMIIGTIYTIPDNMRYARTVKRHGGFAPPESRLPPVMLSSVCIPVGLFWFAWTNSPSIHWMASIAAGVPFGCGIILLYLGVMSYLIDSYTTFAASVLAANAVMRSLFGGIFPLFTTYMYDGLGIHWASSIPAFLTVACMPFPFIFYRYGAAIRKRCPYAARSELYTRKLQEAARQREQ</sequence>
<feature type="transmembrane region" description="Helical" evidence="8">
    <location>
        <begin position="233"/>
        <end position="258"/>
    </location>
</feature>
<dbReference type="CDD" id="cd17323">
    <property type="entry name" value="MFS_Tpo1_MDR_like"/>
    <property type="match status" value="1"/>
</dbReference>
<reference evidence="10 11" key="1">
    <citation type="submission" date="2019-04" db="EMBL/GenBank/DDBJ databases">
        <title>Friends and foes A comparative genomics studyof 23 Aspergillus species from section Flavi.</title>
        <authorList>
            <consortium name="DOE Joint Genome Institute"/>
            <person name="Kjaerbolling I."/>
            <person name="Vesth T."/>
            <person name="Frisvad J.C."/>
            <person name="Nybo J.L."/>
            <person name="Theobald S."/>
            <person name="Kildgaard S."/>
            <person name="Isbrandt T."/>
            <person name="Kuo A."/>
            <person name="Sato A."/>
            <person name="Lyhne E.K."/>
            <person name="Kogle M.E."/>
            <person name="Wiebenga A."/>
            <person name="Kun R.S."/>
            <person name="Lubbers R.J."/>
            <person name="Makela M.R."/>
            <person name="Barry K."/>
            <person name="Chovatia M."/>
            <person name="Clum A."/>
            <person name="Daum C."/>
            <person name="Haridas S."/>
            <person name="He G."/>
            <person name="LaButti K."/>
            <person name="Lipzen A."/>
            <person name="Mondo S."/>
            <person name="Riley R."/>
            <person name="Salamov A."/>
            <person name="Simmons B.A."/>
            <person name="Magnuson J.K."/>
            <person name="Henrissat B."/>
            <person name="Mortensen U.H."/>
            <person name="Larsen T.O."/>
            <person name="Devries R.P."/>
            <person name="Grigoriev I.V."/>
            <person name="Machida M."/>
            <person name="Baker S.E."/>
            <person name="Andersen M.R."/>
        </authorList>
    </citation>
    <scope>NUCLEOTIDE SEQUENCE [LARGE SCALE GENOMIC DNA]</scope>
    <source>
        <strain evidence="10 11">IBT 29228</strain>
    </source>
</reference>
<feature type="transmembrane region" description="Helical" evidence="8">
    <location>
        <begin position="345"/>
        <end position="364"/>
    </location>
</feature>
<name>A0A5N7AZH5_9EURO</name>
<dbReference type="Proteomes" id="UP000326198">
    <property type="component" value="Unassembled WGS sequence"/>
</dbReference>
<evidence type="ECO:0000256" key="3">
    <source>
        <dbReference type="ARBA" id="ARBA00022475"/>
    </source>
</evidence>
<feature type="transmembrane region" description="Helical" evidence="8">
    <location>
        <begin position="479"/>
        <end position="499"/>
    </location>
</feature>
<keyword evidence="2" id="KW-0813">Transport</keyword>
<evidence type="ECO:0000256" key="6">
    <source>
        <dbReference type="ARBA" id="ARBA00023136"/>
    </source>
</evidence>
<dbReference type="FunFam" id="1.20.1250.20:FF:000266">
    <property type="entry name" value="MFS multidrug transporter, putative"/>
    <property type="match status" value="1"/>
</dbReference>
<feature type="transmembrane region" description="Helical" evidence="8">
    <location>
        <begin position="385"/>
        <end position="405"/>
    </location>
</feature>
<dbReference type="PROSITE" id="PS50850">
    <property type="entry name" value="MFS"/>
    <property type="match status" value="1"/>
</dbReference>
<feature type="transmembrane region" description="Helical" evidence="8">
    <location>
        <begin position="113"/>
        <end position="130"/>
    </location>
</feature>
<keyword evidence="5 8" id="KW-1133">Transmembrane helix</keyword>
<feature type="transmembrane region" description="Helical" evidence="8">
    <location>
        <begin position="307"/>
        <end position="333"/>
    </location>
</feature>
<comment type="similarity">
    <text evidence="7">Belongs to the major facilitator superfamily. DHA1 family. Polyamines/proton antiporter (TC 2.A.1.2.16) subfamily.</text>
</comment>
<feature type="transmembrane region" description="Helical" evidence="8">
    <location>
        <begin position="73"/>
        <end position="93"/>
    </location>
</feature>
<feature type="transmembrane region" description="Helical" evidence="8">
    <location>
        <begin position="444"/>
        <end position="467"/>
    </location>
</feature>
<keyword evidence="4 8" id="KW-0812">Transmembrane</keyword>
<dbReference type="InterPro" id="IPR020846">
    <property type="entry name" value="MFS_dom"/>
</dbReference>
<dbReference type="PANTHER" id="PTHR23502:SF186">
    <property type="entry name" value="MAJOR FACILITATOR SUPERFAMILY (MFS) PROFILE DOMAIN-CONTAINING PROTEIN"/>
    <property type="match status" value="1"/>
</dbReference>
<dbReference type="Pfam" id="PF07690">
    <property type="entry name" value="MFS_1"/>
    <property type="match status" value="1"/>
</dbReference>
<keyword evidence="11" id="KW-1185">Reference proteome</keyword>
<dbReference type="AlphaFoldDB" id="A0A5N7AZH5"/>
<evidence type="ECO:0000256" key="4">
    <source>
        <dbReference type="ARBA" id="ARBA00022692"/>
    </source>
</evidence>
<evidence type="ECO:0000259" key="9">
    <source>
        <dbReference type="PROSITE" id="PS50850"/>
    </source>
</evidence>
<dbReference type="GO" id="GO:0005886">
    <property type="term" value="C:plasma membrane"/>
    <property type="evidence" value="ECO:0007669"/>
    <property type="project" value="UniProtKB-SubCell"/>
</dbReference>
<evidence type="ECO:0000256" key="7">
    <source>
        <dbReference type="ARBA" id="ARBA00038459"/>
    </source>
</evidence>
<gene>
    <name evidence="10" type="ORF">BDV26DRAFT_19715</name>
</gene>
<evidence type="ECO:0000313" key="11">
    <source>
        <dbReference type="Proteomes" id="UP000326198"/>
    </source>
</evidence>
<evidence type="ECO:0000256" key="5">
    <source>
        <dbReference type="ARBA" id="ARBA00022989"/>
    </source>
</evidence>
<dbReference type="SUPFAM" id="SSF103473">
    <property type="entry name" value="MFS general substrate transporter"/>
    <property type="match status" value="1"/>
</dbReference>
<feature type="transmembrane region" description="Helical" evidence="8">
    <location>
        <begin position="142"/>
        <end position="160"/>
    </location>
</feature>
<evidence type="ECO:0000256" key="2">
    <source>
        <dbReference type="ARBA" id="ARBA00022448"/>
    </source>
</evidence>
<comment type="subcellular location">
    <subcellularLocation>
        <location evidence="1">Cell membrane</location>
        <topology evidence="1">Multi-pass membrane protein</topology>
    </subcellularLocation>
</comment>
<dbReference type="OrthoDB" id="446368at2759"/>
<proteinExistence type="inferred from homology"/>
<accession>A0A5N7AZH5</accession>
<dbReference type="EMBL" id="ML736264">
    <property type="protein sequence ID" value="KAE8375245.1"/>
    <property type="molecule type" value="Genomic_DNA"/>
</dbReference>
<feature type="domain" description="Major facilitator superfamily (MFS) profile" evidence="9">
    <location>
        <begin position="75"/>
        <end position="508"/>
    </location>
</feature>
<dbReference type="InterPro" id="IPR011701">
    <property type="entry name" value="MFS"/>
</dbReference>